<keyword evidence="2" id="KW-1185">Reference proteome</keyword>
<reference evidence="1" key="2">
    <citation type="submission" date="2025-09" db="UniProtKB">
        <authorList>
            <consortium name="Ensembl"/>
        </authorList>
    </citation>
    <scope>IDENTIFICATION</scope>
</reference>
<dbReference type="PANTHER" id="PTHR10072:SF41">
    <property type="entry name" value="IRON-SULFUR CLUSTER ASSEMBLY 1 HOMOLOG, MITOCHONDRIAL"/>
    <property type="match status" value="1"/>
</dbReference>
<dbReference type="Gene3D" id="2.60.300.12">
    <property type="entry name" value="HesB-like domain"/>
    <property type="match status" value="1"/>
</dbReference>
<organism evidence="1 2">
    <name type="scientific">Sciurus vulgaris</name>
    <name type="common">Eurasian red squirrel</name>
    <dbReference type="NCBI Taxonomy" id="55149"/>
    <lineage>
        <taxon>Eukaryota</taxon>
        <taxon>Metazoa</taxon>
        <taxon>Chordata</taxon>
        <taxon>Craniata</taxon>
        <taxon>Vertebrata</taxon>
        <taxon>Euteleostomi</taxon>
        <taxon>Mammalia</taxon>
        <taxon>Eutheria</taxon>
        <taxon>Euarchontoglires</taxon>
        <taxon>Glires</taxon>
        <taxon>Rodentia</taxon>
        <taxon>Sciuromorpha</taxon>
        <taxon>Sciuridae</taxon>
        <taxon>Sciurinae</taxon>
        <taxon>Sciurini</taxon>
        <taxon>Sciurus</taxon>
    </lineage>
</organism>
<dbReference type="Ensembl" id="ENSSVLT00005020579.1">
    <property type="protein sequence ID" value="ENSSVLP00005018486.1"/>
    <property type="gene ID" value="ENSSVLG00005014846.1"/>
</dbReference>
<dbReference type="GO" id="GO:0016226">
    <property type="term" value="P:iron-sulfur cluster assembly"/>
    <property type="evidence" value="ECO:0007669"/>
    <property type="project" value="TreeGrafter"/>
</dbReference>
<dbReference type="Proteomes" id="UP000694564">
    <property type="component" value="Chromosome 5"/>
</dbReference>
<proteinExistence type="predicted"/>
<name>A0A8D2D2F0_SCIVU</name>
<protein>
    <submittedName>
        <fullName evidence="1">Uncharacterized protein</fullName>
    </submittedName>
</protein>
<reference evidence="1" key="1">
    <citation type="submission" date="2025-08" db="UniProtKB">
        <authorList>
            <consortium name="Ensembl"/>
        </authorList>
    </citation>
    <scope>IDENTIFICATION</scope>
</reference>
<dbReference type="GeneTree" id="ENSGT00950000185677"/>
<dbReference type="PANTHER" id="PTHR10072">
    <property type="entry name" value="IRON-SULFUR CLUSTER ASSEMBLY PROTEIN"/>
    <property type="match status" value="1"/>
</dbReference>
<evidence type="ECO:0000313" key="1">
    <source>
        <dbReference type="Ensembl" id="ENSSVLP00005018486.1"/>
    </source>
</evidence>
<dbReference type="GO" id="GO:0051537">
    <property type="term" value="F:2 iron, 2 sulfur cluster binding"/>
    <property type="evidence" value="ECO:0007669"/>
    <property type="project" value="TreeGrafter"/>
</dbReference>
<sequence length="91" mass="10096">MAAFFIRATVRAVSKSKLQPTPAALTLTPSAVNKIKQLRDKPEHVGAKVGVRTRSCNGLSCTLEYTKTKEMKKLFKMEAACSSKRKHSCHF</sequence>
<dbReference type="OrthoDB" id="333486at2759"/>
<dbReference type="AlphaFoldDB" id="A0A8D2D2F0"/>
<accession>A0A8D2D2F0</accession>
<dbReference type="InterPro" id="IPR035903">
    <property type="entry name" value="HesB-like_dom_sf"/>
</dbReference>
<evidence type="ECO:0000313" key="2">
    <source>
        <dbReference type="Proteomes" id="UP000694564"/>
    </source>
</evidence>
<dbReference type="SUPFAM" id="SSF89360">
    <property type="entry name" value="HesB-like domain"/>
    <property type="match status" value="1"/>
</dbReference>
<dbReference type="GO" id="GO:0005739">
    <property type="term" value="C:mitochondrion"/>
    <property type="evidence" value="ECO:0007669"/>
    <property type="project" value="TreeGrafter"/>
</dbReference>
<dbReference type="InterPro" id="IPR050322">
    <property type="entry name" value="Fe-S_cluster_asmbl/transfer"/>
</dbReference>